<organism evidence="2 3">
    <name type="scientific">Mucuna pruriens</name>
    <name type="common">Velvet bean</name>
    <name type="synonym">Dolichos pruriens</name>
    <dbReference type="NCBI Taxonomy" id="157652"/>
    <lineage>
        <taxon>Eukaryota</taxon>
        <taxon>Viridiplantae</taxon>
        <taxon>Streptophyta</taxon>
        <taxon>Embryophyta</taxon>
        <taxon>Tracheophyta</taxon>
        <taxon>Spermatophyta</taxon>
        <taxon>Magnoliopsida</taxon>
        <taxon>eudicotyledons</taxon>
        <taxon>Gunneridae</taxon>
        <taxon>Pentapetalae</taxon>
        <taxon>rosids</taxon>
        <taxon>fabids</taxon>
        <taxon>Fabales</taxon>
        <taxon>Fabaceae</taxon>
        <taxon>Papilionoideae</taxon>
        <taxon>50 kb inversion clade</taxon>
        <taxon>NPAAA clade</taxon>
        <taxon>indigoferoid/millettioid clade</taxon>
        <taxon>Phaseoleae</taxon>
        <taxon>Mucuna</taxon>
    </lineage>
</organism>
<reference evidence="2" key="1">
    <citation type="submission" date="2018-05" db="EMBL/GenBank/DDBJ databases">
        <title>Draft genome of Mucuna pruriens seed.</title>
        <authorList>
            <person name="Nnadi N.E."/>
            <person name="Vos R."/>
            <person name="Hasami M.H."/>
            <person name="Devisetty U.K."/>
            <person name="Aguiy J.C."/>
        </authorList>
    </citation>
    <scope>NUCLEOTIDE SEQUENCE [LARGE SCALE GENOMIC DNA]</scope>
    <source>
        <strain evidence="2">JCA_2017</strain>
    </source>
</reference>
<evidence type="ECO:0000313" key="2">
    <source>
        <dbReference type="EMBL" id="RDY08766.1"/>
    </source>
</evidence>
<feature type="domain" description="DUF6738" evidence="1">
    <location>
        <begin position="1"/>
        <end position="33"/>
    </location>
</feature>
<dbReference type="PANTHER" id="PTHR33223">
    <property type="entry name" value="CCHC-TYPE DOMAIN-CONTAINING PROTEIN"/>
    <property type="match status" value="1"/>
</dbReference>
<dbReference type="AlphaFoldDB" id="A0A371I162"/>
<dbReference type="EMBL" id="QJKJ01001212">
    <property type="protein sequence ID" value="RDY08766.1"/>
    <property type="molecule type" value="Genomic_DNA"/>
</dbReference>
<accession>A0A371I162</accession>
<comment type="caution">
    <text evidence="2">The sequence shown here is derived from an EMBL/GenBank/DDBJ whole genome shotgun (WGS) entry which is preliminary data.</text>
</comment>
<evidence type="ECO:0000259" key="1">
    <source>
        <dbReference type="Pfam" id="PF20523"/>
    </source>
</evidence>
<protein>
    <recommendedName>
        <fullName evidence="1">DUF6738 domain-containing protein</fullName>
    </recommendedName>
</protein>
<feature type="non-terminal residue" evidence="2">
    <location>
        <position position="1"/>
    </location>
</feature>
<proteinExistence type="predicted"/>
<gene>
    <name evidence="2" type="ORF">CR513_06973</name>
</gene>
<dbReference type="PANTHER" id="PTHR33223:SF3">
    <property type="match status" value="1"/>
</dbReference>
<dbReference type="InterPro" id="IPR046626">
    <property type="entry name" value="DUF6738"/>
</dbReference>
<dbReference type="Proteomes" id="UP000257109">
    <property type="component" value="Unassembled WGS sequence"/>
</dbReference>
<name>A0A371I162_MUCPR</name>
<keyword evidence="3" id="KW-1185">Reference proteome</keyword>
<dbReference type="OrthoDB" id="1689420at2759"/>
<dbReference type="Pfam" id="PF20523">
    <property type="entry name" value="DUF6738"/>
    <property type="match status" value="1"/>
</dbReference>
<sequence length="148" mass="17239">MTRSNLDKLHTYDLEIDRTFHRLIRSPRISEVANNSHRSSAFTYFSVPEPNSGDFDSNIANFDYDLFHGLVSDDPDKHLKEFHVMCSTMRSHGILEDYIKMKAFPFSMDEAAKDWLYQQPGDMKKVFLEKFFLSSKTTSIRKEICGIT</sequence>
<evidence type="ECO:0000313" key="3">
    <source>
        <dbReference type="Proteomes" id="UP000257109"/>
    </source>
</evidence>